<dbReference type="Proteomes" id="UP000294489">
    <property type="component" value="Unassembled WGS sequence"/>
</dbReference>
<accession>A0A4R8FRT7</accession>
<dbReference type="AlphaFoldDB" id="A0A4R8FRT7"/>
<protein>
    <submittedName>
        <fullName evidence="1">Uncharacterized protein</fullName>
    </submittedName>
</protein>
<proteinExistence type="predicted"/>
<organism evidence="1 2">
    <name type="scientific">Modicisalibacter xianhensis</name>
    <dbReference type="NCBI Taxonomy" id="442341"/>
    <lineage>
        <taxon>Bacteria</taxon>
        <taxon>Pseudomonadati</taxon>
        <taxon>Pseudomonadota</taxon>
        <taxon>Gammaproteobacteria</taxon>
        <taxon>Oceanospirillales</taxon>
        <taxon>Halomonadaceae</taxon>
        <taxon>Modicisalibacter</taxon>
    </lineage>
</organism>
<comment type="caution">
    <text evidence="1">The sequence shown here is derived from an EMBL/GenBank/DDBJ whole genome shotgun (WGS) entry which is preliminary data.</text>
</comment>
<evidence type="ECO:0000313" key="2">
    <source>
        <dbReference type="Proteomes" id="UP000294489"/>
    </source>
</evidence>
<dbReference type="EMBL" id="SOEC01000008">
    <property type="protein sequence ID" value="TDX29084.1"/>
    <property type="molecule type" value="Genomic_DNA"/>
</dbReference>
<dbReference type="RefSeq" id="WP_134017927.1">
    <property type="nucleotide sequence ID" value="NZ_SOEC01000008.1"/>
</dbReference>
<name>A0A4R8FRT7_9GAMM</name>
<reference evidence="1 2" key="1">
    <citation type="submission" date="2019-03" db="EMBL/GenBank/DDBJ databases">
        <title>Freshwater and sediment microbial communities from various areas in North America, analyzing microbe dynamics in response to fracking.</title>
        <authorList>
            <person name="Lamendella R."/>
        </authorList>
    </citation>
    <scope>NUCLEOTIDE SEQUENCE [LARGE SCALE GENOMIC DNA]</scope>
    <source>
        <strain evidence="1 2">6_TX</strain>
    </source>
</reference>
<sequence>MSRYRNPQDIVSIRKHHSGYWKRREGRVTLSSEQTADLRLLCYHTKWLAHRWQTELGPALQALGSRHATECHEHIIAAAKLAACVSSATRF</sequence>
<gene>
    <name evidence="1" type="ORF">DFO67_108128</name>
</gene>
<evidence type="ECO:0000313" key="1">
    <source>
        <dbReference type="EMBL" id="TDX29084.1"/>
    </source>
</evidence>